<accession>A4RV73</accession>
<keyword evidence="1" id="KW-0690">Ribosome biogenesis</keyword>
<dbReference type="InterPro" id="IPR027417">
    <property type="entry name" value="P-loop_NTPase"/>
</dbReference>
<proteinExistence type="predicted"/>
<dbReference type="GO" id="GO:0004017">
    <property type="term" value="F:AMP kinase activity"/>
    <property type="evidence" value="ECO:0007669"/>
    <property type="project" value="InterPro"/>
</dbReference>
<dbReference type="GO" id="GO:0016887">
    <property type="term" value="F:ATP hydrolysis activity"/>
    <property type="evidence" value="ECO:0007669"/>
    <property type="project" value="InterPro"/>
</dbReference>
<dbReference type="Pfam" id="PF13238">
    <property type="entry name" value="AAA_18"/>
    <property type="match status" value="1"/>
</dbReference>
<keyword evidence="2" id="KW-0698">rRNA processing</keyword>
<dbReference type="OrthoDB" id="10251185at2759"/>
<evidence type="ECO:0000256" key="6">
    <source>
        <dbReference type="ARBA" id="ARBA00022840"/>
    </source>
</evidence>
<dbReference type="Gene3D" id="3.40.50.300">
    <property type="entry name" value="P-loop containing nucleotide triphosphate hydrolases"/>
    <property type="match status" value="1"/>
</dbReference>
<feature type="non-terminal residue" evidence="7">
    <location>
        <position position="1"/>
    </location>
</feature>
<organism evidence="7 8">
    <name type="scientific">Ostreococcus lucimarinus (strain CCE9901)</name>
    <dbReference type="NCBI Taxonomy" id="436017"/>
    <lineage>
        <taxon>Eukaryota</taxon>
        <taxon>Viridiplantae</taxon>
        <taxon>Chlorophyta</taxon>
        <taxon>Mamiellophyceae</taxon>
        <taxon>Mamiellales</taxon>
        <taxon>Bathycoccaceae</taxon>
        <taxon>Ostreococcus</taxon>
    </lineage>
</organism>
<keyword evidence="6" id="KW-0067">ATP-binding</keyword>
<dbReference type="STRING" id="436017.A4RV73"/>
<dbReference type="PANTHER" id="PTHR12595:SF0">
    <property type="entry name" value="ADENYLATE KINASE ISOENZYME 6"/>
    <property type="match status" value="1"/>
</dbReference>
<dbReference type="PANTHER" id="PTHR12595">
    <property type="entry name" value="POS9-ACTIVATING FACTOR FAP7-RELATED"/>
    <property type="match status" value="1"/>
</dbReference>
<dbReference type="HOGENOM" id="CLU_079096_3_1_1"/>
<keyword evidence="3" id="KW-0808">Transferase</keyword>
<dbReference type="Gramene" id="ABO95381">
    <property type="protein sequence ID" value="ABO95381"/>
    <property type="gene ID" value="OSTLU_8345"/>
</dbReference>
<dbReference type="GO" id="GO:0005524">
    <property type="term" value="F:ATP binding"/>
    <property type="evidence" value="ECO:0007669"/>
    <property type="project" value="UniProtKB-KW"/>
</dbReference>
<evidence type="ECO:0000313" key="7">
    <source>
        <dbReference type="EMBL" id="ABO95381.1"/>
    </source>
</evidence>
<reference evidence="7 8" key="1">
    <citation type="journal article" date="2007" name="Proc. Natl. Acad. Sci. U.S.A.">
        <title>The tiny eukaryote Ostreococcus provides genomic insights into the paradox of plankton speciation.</title>
        <authorList>
            <person name="Palenik B."/>
            <person name="Grimwood J."/>
            <person name="Aerts A."/>
            <person name="Rouze P."/>
            <person name="Salamov A."/>
            <person name="Putnam N."/>
            <person name="Dupont C."/>
            <person name="Jorgensen R."/>
            <person name="Derelle E."/>
            <person name="Rombauts S."/>
            <person name="Zhou K."/>
            <person name="Otillar R."/>
            <person name="Merchant S.S."/>
            <person name="Podell S."/>
            <person name="Gaasterland T."/>
            <person name="Napoli C."/>
            <person name="Gendler K."/>
            <person name="Manuell A."/>
            <person name="Tai V."/>
            <person name="Vallon O."/>
            <person name="Piganeau G."/>
            <person name="Jancek S."/>
            <person name="Heijde M."/>
            <person name="Jabbari K."/>
            <person name="Bowler C."/>
            <person name="Lohr M."/>
            <person name="Robbens S."/>
            <person name="Werner G."/>
            <person name="Dubchak I."/>
            <person name="Pazour G.J."/>
            <person name="Ren Q."/>
            <person name="Paulsen I."/>
            <person name="Delwiche C."/>
            <person name="Schmutz J."/>
            <person name="Rokhsar D."/>
            <person name="Van de Peer Y."/>
            <person name="Moreau H."/>
            <person name="Grigoriev I.V."/>
        </authorList>
    </citation>
    <scope>NUCLEOTIDE SEQUENCE [LARGE SCALE GENOMIC DNA]</scope>
    <source>
        <strain evidence="7 8">CCE9901</strain>
    </source>
</reference>
<dbReference type="KEGG" id="olu:OSTLU_8345"/>
<dbReference type="eggNOG" id="KOG3347">
    <property type="taxonomic scope" value="Eukaryota"/>
</dbReference>
<protein>
    <recommendedName>
        <fullName evidence="9">Adenylate kinase</fullName>
    </recommendedName>
</protein>
<dbReference type="EMBL" id="CP000583">
    <property type="protein sequence ID" value="ABO95381.1"/>
    <property type="molecule type" value="Genomic_DNA"/>
</dbReference>
<dbReference type="SUPFAM" id="SSF52540">
    <property type="entry name" value="P-loop containing nucleoside triphosphate hydrolases"/>
    <property type="match status" value="1"/>
</dbReference>
<sequence length="169" mass="18738">ATRARPFILVTGVPGAGKTTLADALATRIDAKRIDVGALCAREGFHGAYVEDADTHELDEDALLDRMEDLLEGHAARGEACVVDYHSCELFPERWFDLVTCLTLVDDTATLYDRLAARGYSEKKIRENVECDIFQVVVEEAKEAYEEVWVRANANADAMEATVEEIAAW</sequence>
<dbReference type="OMA" id="QTGGMII"/>
<dbReference type="Proteomes" id="UP000001568">
    <property type="component" value="Chromosome 3"/>
</dbReference>
<evidence type="ECO:0000256" key="5">
    <source>
        <dbReference type="ARBA" id="ARBA00022777"/>
    </source>
</evidence>
<evidence type="ECO:0000256" key="2">
    <source>
        <dbReference type="ARBA" id="ARBA00022552"/>
    </source>
</evidence>
<evidence type="ECO:0000256" key="1">
    <source>
        <dbReference type="ARBA" id="ARBA00022517"/>
    </source>
</evidence>
<dbReference type="GO" id="GO:0005634">
    <property type="term" value="C:nucleus"/>
    <property type="evidence" value="ECO:0007669"/>
    <property type="project" value="TreeGrafter"/>
</dbReference>
<dbReference type="AlphaFoldDB" id="A4RV73"/>
<keyword evidence="4" id="KW-0547">Nucleotide-binding</keyword>
<keyword evidence="8" id="KW-1185">Reference proteome</keyword>
<feature type="non-terminal residue" evidence="7">
    <location>
        <position position="169"/>
    </location>
</feature>
<dbReference type="GeneID" id="5001017"/>
<evidence type="ECO:0000256" key="3">
    <source>
        <dbReference type="ARBA" id="ARBA00022679"/>
    </source>
</evidence>
<evidence type="ECO:0000313" key="8">
    <source>
        <dbReference type="Proteomes" id="UP000001568"/>
    </source>
</evidence>
<dbReference type="GO" id="GO:0006364">
    <property type="term" value="P:rRNA processing"/>
    <property type="evidence" value="ECO:0007669"/>
    <property type="project" value="UniProtKB-KW"/>
</dbReference>
<evidence type="ECO:0000256" key="4">
    <source>
        <dbReference type="ARBA" id="ARBA00022741"/>
    </source>
</evidence>
<dbReference type="RefSeq" id="XP_001417088.1">
    <property type="nucleotide sequence ID" value="XM_001417051.1"/>
</dbReference>
<name>A4RV73_OSTLU</name>
<gene>
    <name evidence="7" type="ORF">OSTLU_8345</name>
</gene>
<dbReference type="InterPro" id="IPR020618">
    <property type="entry name" value="Adenyl_kinase_AK6"/>
</dbReference>
<dbReference type="GO" id="GO:0005737">
    <property type="term" value="C:cytoplasm"/>
    <property type="evidence" value="ECO:0007669"/>
    <property type="project" value="TreeGrafter"/>
</dbReference>
<keyword evidence="5" id="KW-0418">Kinase</keyword>
<evidence type="ECO:0008006" key="9">
    <source>
        <dbReference type="Google" id="ProtNLM"/>
    </source>
</evidence>